<sequence length="193" mass="20965">MRRTCGLVSRLSIAVARRRPPFIASAQRCKSSIVPRGDQDRSSLDDNAVAPPASAADDPLPVPSTRESGGEVSVKPTATESDSSLTADADSGGGLVIPRSWLDVLSEKRRRLRPQRETRVAMMAATMPVQRAVEEDLDSSGREALPWQAYVAPLMVGWFFLCFCGMGVFALARWFDPGYVAAMNLKALRTPTI</sequence>
<feature type="compositionally biased region" description="Low complexity" evidence="1">
    <location>
        <begin position="48"/>
        <end position="59"/>
    </location>
</feature>
<accession>A0A0G4EDJ8</accession>
<reference evidence="3 4" key="1">
    <citation type="submission" date="2014-11" db="EMBL/GenBank/DDBJ databases">
        <authorList>
            <person name="Zhu J."/>
            <person name="Qi W."/>
            <person name="Song R."/>
        </authorList>
    </citation>
    <scope>NUCLEOTIDE SEQUENCE [LARGE SCALE GENOMIC DNA]</scope>
</reference>
<keyword evidence="4" id="KW-1185">Reference proteome</keyword>
<dbReference type="VEuPathDB" id="CryptoDB:Vbra_7129"/>
<name>A0A0G4EDJ8_VITBC</name>
<dbReference type="EMBL" id="CDMY01000189">
    <property type="protein sequence ID" value="CEL93792.1"/>
    <property type="molecule type" value="Genomic_DNA"/>
</dbReference>
<evidence type="ECO:0000256" key="1">
    <source>
        <dbReference type="SAM" id="MobiDB-lite"/>
    </source>
</evidence>
<dbReference type="Proteomes" id="UP000041254">
    <property type="component" value="Unassembled WGS sequence"/>
</dbReference>
<dbReference type="InParanoid" id="A0A0G4EDJ8"/>
<evidence type="ECO:0000313" key="3">
    <source>
        <dbReference type="EMBL" id="CEL93792.1"/>
    </source>
</evidence>
<organism evidence="3 4">
    <name type="scientific">Vitrella brassicaformis (strain CCMP3155)</name>
    <dbReference type="NCBI Taxonomy" id="1169540"/>
    <lineage>
        <taxon>Eukaryota</taxon>
        <taxon>Sar</taxon>
        <taxon>Alveolata</taxon>
        <taxon>Colpodellida</taxon>
        <taxon>Vitrellaceae</taxon>
        <taxon>Vitrella</taxon>
    </lineage>
</organism>
<feature type="transmembrane region" description="Helical" evidence="2">
    <location>
        <begin position="150"/>
        <end position="175"/>
    </location>
</feature>
<feature type="compositionally biased region" description="Polar residues" evidence="1">
    <location>
        <begin position="76"/>
        <end position="86"/>
    </location>
</feature>
<proteinExistence type="predicted"/>
<evidence type="ECO:0000313" key="4">
    <source>
        <dbReference type="Proteomes" id="UP000041254"/>
    </source>
</evidence>
<evidence type="ECO:0008006" key="5">
    <source>
        <dbReference type="Google" id="ProtNLM"/>
    </source>
</evidence>
<gene>
    <name evidence="3" type="ORF">Vbra_7129</name>
</gene>
<feature type="region of interest" description="Disordered" evidence="1">
    <location>
        <begin position="29"/>
        <end position="91"/>
    </location>
</feature>
<keyword evidence="2" id="KW-1133">Transmembrane helix</keyword>
<protein>
    <recommendedName>
        <fullName evidence="5">Transmembrane protein</fullName>
    </recommendedName>
</protein>
<keyword evidence="2" id="KW-0472">Membrane</keyword>
<keyword evidence="2" id="KW-0812">Transmembrane</keyword>
<dbReference type="AlphaFoldDB" id="A0A0G4EDJ8"/>
<evidence type="ECO:0000256" key="2">
    <source>
        <dbReference type="SAM" id="Phobius"/>
    </source>
</evidence>